<dbReference type="InterPro" id="IPR002525">
    <property type="entry name" value="Transp_IS110-like_N"/>
</dbReference>
<evidence type="ECO:0000313" key="4">
    <source>
        <dbReference type="Proteomes" id="UP000036923"/>
    </source>
</evidence>
<keyword evidence="4" id="KW-1185">Reference proteome</keyword>
<dbReference type="Pfam" id="PF02371">
    <property type="entry name" value="Transposase_20"/>
    <property type="match status" value="1"/>
</dbReference>
<feature type="domain" description="Transposase IS116/IS110/IS902 C-terminal" evidence="2">
    <location>
        <begin position="277"/>
        <end position="349"/>
    </location>
</feature>
<comment type="caution">
    <text evidence="3">The sequence shown here is derived from an EMBL/GenBank/DDBJ whole genome shotgun (WGS) entry which is preliminary data.</text>
</comment>
<dbReference type="Pfam" id="PF01548">
    <property type="entry name" value="DEDD_Tnp_IS110"/>
    <property type="match status" value="1"/>
</dbReference>
<dbReference type="GO" id="GO:0004803">
    <property type="term" value="F:transposase activity"/>
    <property type="evidence" value="ECO:0007669"/>
    <property type="project" value="InterPro"/>
</dbReference>
<dbReference type="AlphaFoldDB" id="A0A0L6JQ64"/>
<dbReference type="InterPro" id="IPR003346">
    <property type="entry name" value="Transposase_20"/>
</dbReference>
<sequence length="408" mass="46600">MMLHRKMQHLYVGCDVHKHQHTAVIIDCFSEKLGELTFPNKKNDFTKLISFVKRHTPQGITPVFALEDVLGNGRELAIFLLERNYKVKYVNPSLSQSERKNQASINKSDSIDSQCVANVLLNKLDALPDAVPNDLHWALNELVTKRNTLVKNNVVLKNQIHTYLSHHYPNYKNFFFSLDSKTALEFFKAFPSPSKLNGITIQKLTAFLSEKSHHNCSEKKARQILDYVEKDGDTTNEFQDLRDFIVTSSIKQINDNTAIIASIEDNMKKLIPQFGYKLESMKGINTVTAAGIIAEIGDISRFPNADTLAAYAGISPMRYSTGQTNKNFSNKLGNRNLYQIFFQIAVSLLSDPKGKPTNAYFYDYYKKKLSCGKTKKQSIKCIMRKLVNIIFKMMRDKSEYREPVIPME</sequence>
<name>A0A0L6JQ64_9FIRM</name>
<dbReference type="STRING" id="398512.Bccel_3200"/>
<dbReference type="EMBL" id="LGTC01000001">
    <property type="protein sequence ID" value="KNY27929.1"/>
    <property type="molecule type" value="Genomic_DNA"/>
</dbReference>
<dbReference type="Proteomes" id="UP000036923">
    <property type="component" value="Unassembled WGS sequence"/>
</dbReference>
<dbReference type="InterPro" id="IPR047650">
    <property type="entry name" value="Transpos_IS110"/>
</dbReference>
<dbReference type="RefSeq" id="WP_050753518.1">
    <property type="nucleotide sequence ID" value="NZ_LGTC01000001.1"/>
</dbReference>
<proteinExistence type="predicted"/>
<feature type="domain" description="Transposase IS110-like N-terminal" evidence="1">
    <location>
        <begin position="12"/>
        <end position="169"/>
    </location>
</feature>
<dbReference type="eggNOG" id="COG3547">
    <property type="taxonomic scope" value="Bacteria"/>
</dbReference>
<reference evidence="4" key="1">
    <citation type="submission" date="2015-07" db="EMBL/GenBank/DDBJ databases">
        <title>Near-Complete Genome Sequence of the Cellulolytic Bacterium Bacteroides (Pseudobacteroides) cellulosolvens ATCC 35603.</title>
        <authorList>
            <person name="Dassa B."/>
            <person name="Utturkar S.M."/>
            <person name="Klingeman D.M."/>
            <person name="Hurt R.A."/>
            <person name="Keller M."/>
            <person name="Xu J."/>
            <person name="Reddy Y.H.K."/>
            <person name="Borovok I."/>
            <person name="Grinberg I.R."/>
            <person name="Lamed R."/>
            <person name="Zhivin O."/>
            <person name="Bayer E.A."/>
            <person name="Brown S.D."/>
        </authorList>
    </citation>
    <scope>NUCLEOTIDE SEQUENCE [LARGE SCALE GENOMIC DNA]</scope>
    <source>
        <strain evidence="4">DSM 2933</strain>
    </source>
</reference>
<evidence type="ECO:0000259" key="1">
    <source>
        <dbReference type="Pfam" id="PF01548"/>
    </source>
</evidence>
<gene>
    <name evidence="3" type="ORF">Bccel_3200</name>
</gene>
<evidence type="ECO:0000259" key="2">
    <source>
        <dbReference type="Pfam" id="PF02371"/>
    </source>
</evidence>
<dbReference type="PANTHER" id="PTHR33055:SF13">
    <property type="entry name" value="TRANSPOSASE"/>
    <property type="match status" value="1"/>
</dbReference>
<evidence type="ECO:0000313" key="3">
    <source>
        <dbReference type="EMBL" id="KNY27929.1"/>
    </source>
</evidence>
<accession>A0A0L6JQ64</accession>
<dbReference type="GO" id="GO:0006313">
    <property type="term" value="P:DNA transposition"/>
    <property type="evidence" value="ECO:0007669"/>
    <property type="project" value="InterPro"/>
</dbReference>
<dbReference type="PANTHER" id="PTHR33055">
    <property type="entry name" value="TRANSPOSASE FOR INSERTION SEQUENCE ELEMENT IS1111A"/>
    <property type="match status" value="1"/>
</dbReference>
<dbReference type="GO" id="GO:0003677">
    <property type="term" value="F:DNA binding"/>
    <property type="evidence" value="ECO:0007669"/>
    <property type="project" value="InterPro"/>
</dbReference>
<organism evidence="3 4">
    <name type="scientific">Pseudobacteroides cellulosolvens ATCC 35603 = DSM 2933</name>
    <dbReference type="NCBI Taxonomy" id="398512"/>
    <lineage>
        <taxon>Bacteria</taxon>
        <taxon>Bacillati</taxon>
        <taxon>Bacillota</taxon>
        <taxon>Clostridia</taxon>
        <taxon>Eubacteriales</taxon>
        <taxon>Oscillospiraceae</taxon>
        <taxon>Pseudobacteroides</taxon>
    </lineage>
</organism>
<protein>
    <submittedName>
        <fullName evidence="3">Transposase IS111A/IS1328/IS1533</fullName>
    </submittedName>
</protein>
<dbReference type="NCBIfam" id="NF033542">
    <property type="entry name" value="transpos_IS110"/>
    <property type="match status" value="1"/>
</dbReference>